<comment type="caution">
    <text evidence="2">The sequence shown here is derived from an EMBL/GenBank/DDBJ whole genome shotgun (WGS) entry which is preliminary data.</text>
</comment>
<organism evidence="2 3">
    <name type="scientific">Oceanicola granulosus (strain ATCC BAA-861 / DSM 15982 / KCTC 12143 / HTCC2516)</name>
    <dbReference type="NCBI Taxonomy" id="314256"/>
    <lineage>
        <taxon>Bacteria</taxon>
        <taxon>Pseudomonadati</taxon>
        <taxon>Pseudomonadota</taxon>
        <taxon>Alphaproteobacteria</taxon>
        <taxon>Rhodobacterales</taxon>
        <taxon>Roseobacteraceae</taxon>
        <taxon>Oceanicola</taxon>
    </lineage>
</organism>
<dbReference type="PROSITE" id="PS51257">
    <property type="entry name" value="PROKAR_LIPOPROTEIN"/>
    <property type="match status" value="1"/>
</dbReference>
<dbReference type="InterPro" id="IPR005586">
    <property type="entry name" value="ABC_trans_aux"/>
</dbReference>
<evidence type="ECO:0000313" key="3">
    <source>
        <dbReference type="Proteomes" id="UP000003635"/>
    </source>
</evidence>
<reference evidence="2 3" key="1">
    <citation type="journal article" date="2010" name="J. Bacteriol.">
        <title>Genome sequences of Oceanicola granulosus HTCC2516(T) and Oceanicola batsensis HTCC2597(TDelta).</title>
        <authorList>
            <person name="Thrash J.C."/>
            <person name="Cho J.C."/>
            <person name="Vergin K.L."/>
            <person name="Giovannoni S.J."/>
        </authorList>
    </citation>
    <scope>NUCLEOTIDE SEQUENCE [LARGE SCALE GENOMIC DNA]</scope>
    <source>
        <strain evidence="3">ATCC BAA-861 / DSM 15982 / KCTC 12143 / HTCC2516</strain>
    </source>
</reference>
<sequence length="189" mass="20258">MLLRTAILALILPLLAACGGGEERLFTTRPLPVESGDRVAIRFASVEVRDLSLPEYADSEAIYIRDADGALVAAPDLAWADIPTRAMTLEMARYLAQITGARVASEPWPFNGRADARLEVRVEEMVAELDGTFRLTGQYFVAPDDMDATGTAELFDVVVAIPAPGTAPAIAAARSAAVRTLARQIAQDM</sequence>
<feature type="domain" description="ABC-type transport auxiliary lipoprotein component" evidence="1">
    <location>
        <begin position="44"/>
        <end position="186"/>
    </location>
</feature>
<dbReference type="OrthoDB" id="7858211at2"/>
<dbReference type="STRING" id="314256.OG2516_14526"/>
<dbReference type="eggNOG" id="COG3009">
    <property type="taxonomic scope" value="Bacteria"/>
</dbReference>
<keyword evidence="3" id="KW-1185">Reference proteome</keyword>
<name>Q2CEX2_OCEGH</name>
<dbReference type="RefSeq" id="WP_007256421.1">
    <property type="nucleotide sequence ID" value="NZ_CH724108.1"/>
</dbReference>
<gene>
    <name evidence="2" type="ORF">OG2516_14526</name>
</gene>
<evidence type="ECO:0000259" key="1">
    <source>
        <dbReference type="Pfam" id="PF03886"/>
    </source>
</evidence>
<dbReference type="Proteomes" id="UP000003635">
    <property type="component" value="Unassembled WGS sequence"/>
</dbReference>
<evidence type="ECO:0000313" key="2">
    <source>
        <dbReference type="EMBL" id="EAR51238.1"/>
    </source>
</evidence>
<dbReference type="Pfam" id="PF03886">
    <property type="entry name" value="ABC_trans_aux"/>
    <property type="match status" value="1"/>
</dbReference>
<dbReference type="SUPFAM" id="SSF159594">
    <property type="entry name" value="XCC0632-like"/>
    <property type="match status" value="1"/>
</dbReference>
<proteinExistence type="predicted"/>
<dbReference type="EMBL" id="AAOT01000015">
    <property type="protein sequence ID" value="EAR51238.1"/>
    <property type="molecule type" value="Genomic_DNA"/>
</dbReference>
<dbReference type="Gene3D" id="3.40.50.10610">
    <property type="entry name" value="ABC-type transport auxiliary lipoprotein component"/>
    <property type="match status" value="1"/>
</dbReference>
<protein>
    <submittedName>
        <fullName evidence="2">Lipoprotein, putative</fullName>
    </submittedName>
</protein>
<dbReference type="HOGENOM" id="CLU_1446635_0_0_5"/>
<accession>Q2CEX2</accession>
<keyword evidence="2" id="KW-0449">Lipoprotein</keyword>
<dbReference type="AlphaFoldDB" id="Q2CEX2"/>